<organism evidence="3 4">
    <name type="scientific">Candidatus Curtissbacteria bacterium RIFOXYA1_FULL_41_14</name>
    <dbReference type="NCBI Taxonomy" id="1797737"/>
    <lineage>
        <taxon>Bacteria</taxon>
        <taxon>Candidatus Curtissiibacteriota</taxon>
    </lineage>
</organism>
<dbReference type="PANTHER" id="PTHR11076">
    <property type="entry name" value="DNA REPAIR POLYMERASE UMUC / TRANSFERASE FAMILY MEMBER"/>
    <property type="match status" value="1"/>
</dbReference>
<comment type="similarity">
    <text evidence="1">Belongs to the DNA polymerase type-Y family.</text>
</comment>
<evidence type="ECO:0000256" key="1">
    <source>
        <dbReference type="ARBA" id="ARBA00010945"/>
    </source>
</evidence>
<dbReference type="AlphaFoldDB" id="A0A1F5HBB4"/>
<accession>A0A1F5HBB4</accession>
<dbReference type="PROSITE" id="PS50173">
    <property type="entry name" value="UMUC"/>
    <property type="match status" value="1"/>
</dbReference>
<dbReference type="SUPFAM" id="SSF56672">
    <property type="entry name" value="DNA/RNA polymerases"/>
    <property type="match status" value="1"/>
</dbReference>
<dbReference type="InterPro" id="IPR043128">
    <property type="entry name" value="Rev_trsase/Diguanyl_cyclase"/>
</dbReference>
<dbReference type="GO" id="GO:0009432">
    <property type="term" value="P:SOS response"/>
    <property type="evidence" value="ECO:0007669"/>
    <property type="project" value="TreeGrafter"/>
</dbReference>
<dbReference type="InterPro" id="IPR050116">
    <property type="entry name" value="DNA_polymerase-Y"/>
</dbReference>
<dbReference type="InterPro" id="IPR036775">
    <property type="entry name" value="DNA_pol_Y-fam_lit_finger_sf"/>
</dbReference>
<dbReference type="GO" id="GO:0042276">
    <property type="term" value="P:error-prone translesion synthesis"/>
    <property type="evidence" value="ECO:0007669"/>
    <property type="project" value="TreeGrafter"/>
</dbReference>
<dbReference type="Gene3D" id="1.10.150.20">
    <property type="entry name" value="5' to 3' exonuclease, C-terminal subdomain"/>
    <property type="match status" value="1"/>
</dbReference>
<dbReference type="STRING" id="1797737.A2196_03120"/>
<dbReference type="InterPro" id="IPR001126">
    <property type="entry name" value="UmuC"/>
</dbReference>
<dbReference type="GO" id="GO:0003887">
    <property type="term" value="F:DNA-directed DNA polymerase activity"/>
    <property type="evidence" value="ECO:0007669"/>
    <property type="project" value="InterPro"/>
</dbReference>
<feature type="domain" description="UmuC" evidence="2">
    <location>
        <begin position="16"/>
        <end position="199"/>
    </location>
</feature>
<sequence>MEKLIDFSFNPKSPTLLHLDLNSCFATIEQQANPRLRGKPIAVAAYDSPAGCIVAPSIEAKKYGVTVGMRVRDGKMLCPHLIVLTPDPAKYRNVHLQFRKLLENYTDKAIPRSIDEFVLDLEGYPAYRKGMINVAREIKEKIKREIGGWLTVSVGISTNRFLAKVGAGLNKPDGLDVIDKNNFRDIYSKLSLVDLCGIKTRNAIRLNNAGVYTVLDFYKASVQKLKAAFGSILAYYWYVRLHGWEIDNVTFGRRSYGNSFALPKPLLRVEELAPILQKLTEKTGMRMRKAGYVARGVHLAIAYRDNSFWHKGVSLPDYIFDSRDIYKVAFKLLNMSPYRSPVRNLAVSCFNLERVKNMQLSFLEDFDKKQKLVNAIDLINERWGNFVITPGGMLGTDNVVIDRIAFGGVKELEEIVI</sequence>
<dbReference type="GO" id="GO:0005829">
    <property type="term" value="C:cytosol"/>
    <property type="evidence" value="ECO:0007669"/>
    <property type="project" value="TreeGrafter"/>
</dbReference>
<dbReference type="InterPro" id="IPR043502">
    <property type="entry name" value="DNA/RNA_pol_sf"/>
</dbReference>
<dbReference type="SUPFAM" id="SSF100879">
    <property type="entry name" value="Lesion bypass DNA polymerase (Y-family), little finger domain"/>
    <property type="match status" value="1"/>
</dbReference>
<dbReference type="CDD" id="cd03586">
    <property type="entry name" value="PolY_Pol_IV_kappa"/>
    <property type="match status" value="1"/>
</dbReference>
<dbReference type="PANTHER" id="PTHR11076:SF33">
    <property type="entry name" value="DNA POLYMERASE KAPPA"/>
    <property type="match status" value="1"/>
</dbReference>
<dbReference type="Pfam" id="PF00817">
    <property type="entry name" value="IMS"/>
    <property type="match status" value="1"/>
</dbReference>
<dbReference type="GO" id="GO:0003684">
    <property type="term" value="F:damaged DNA binding"/>
    <property type="evidence" value="ECO:0007669"/>
    <property type="project" value="InterPro"/>
</dbReference>
<evidence type="ECO:0000259" key="2">
    <source>
        <dbReference type="PROSITE" id="PS50173"/>
    </source>
</evidence>
<dbReference type="Gene3D" id="3.30.1490.100">
    <property type="entry name" value="DNA polymerase, Y-family, little finger domain"/>
    <property type="match status" value="1"/>
</dbReference>
<gene>
    <name evidence="3" type="ORF">A2196_03120</name>
</gene>
<protein>
    <recommendedName>
        <fullName evidence="2">UmuC domain-containing protein</fullName>
    </recommendedName>
</protein>
<dbReference type="InterPro" id="IPR017961">
    <property type="entry name" value="DNA_pol_Y-fam_little_finger"/>
</dbReference>
<dbReference type="Gene3D" id="3.40.1170.60">
    <property type="match status" value="1"/>
</dbReference>
<proteinExistence type="inferred from homology"/>
<dbReference type="InterPro" id="IPR022880">
    <property type="entry name" value="DNApol_IV"/>
</dbReference>
<dbReference type="Pfam" id="PF11799">
    <property type="entry name" value="IMS_C"/>
    <property type="match status" value="1"/>
</dbReference>
<name>A0A1F5HBB4_9BACT</name>
<dbReference type="EMBL" id="MFCA01000026">
    <property type="protein sequence ID" value="OGE01464.1"/>
    <property type="molecule type" value="Genomic_DNA"/>
</dbReference>
<comment type="caution">
    <text evidence="3">The sequence shown here is derived from an EMBL/GenBank/DDBJ whole genome shotgun (WGS) entry which is preliminary data.</text>
</comment>
<dbReference type="Gene3D" id="3.30.70.270">
    <property type="match status" value="1"/>
</dbReference>
<evidence type="ECO:0000313" key="3">
    <source>
        <dbReference type="EMBL" id="OGE01464.1"/>
    </source>
</evidence>
<evidence type="ECO:0000313" key="4">
    <source>
        <dbReference type="Proteomes" id="UP000176751"/>
    </source>
</evidence>
<dbReference type="GO" id="GO:0006281">
    <property type="term" value="P:DNA repair"/>
    <property type="evidence" value="ECO:0007669"/>
    <property type="project" value="InterPro"/>
</dbReference>
<reference evidence="3 4" key="1">
    <citation type="journal article" date="2016" name="Nat. Commun.">
        <title>Thousands of microbial genomes shed light on interconnected biogeochemical processes in an aquifer system.</title>
        <authorList>
            <person name="Anantharaman K."/>
            <person name="Brown C.T."/>
            <person name="Hug L.A."/>
            <person name="Sharon I."/>
            <person name="Castelle C.J."/>
            <person name="Probst A.J."/>
            <person name="Thomas B.C."/>
            <person name="Singh A."/>
            <person name="Wilkins M.J."/>
            <person name="Karaoz U."/>
            <person name="Brodie E.L."/>
            <person name="Williams K.H."/>
            <person name="Hubbard S.S."/>
            <person name="Banfield J.F."/>
        </authorList>
    </citation>
    <scope>NUCLEOTIDE SEQUENCE [LARGE SCALE GENOMIC DNA]</scope>
</reference>
<dbReference type="Proteomes" id="UP000176751">
    <property type="component" value="Unassembled WGS sequence"/>
</dbReference>